<feature type="region of interest" description="Disordered" evidence="1">
    <location>
        <begin position="21"/>
        <end position="84"/>
    </location>
</feature>
<evidence type="ECO:0000256" key="1">
    <source>
        <dbReference type="SAM" id="MobiDB-lite"/>
    </source>
</evidence>
<name>A0A225DBE6_9BACT</name>
<evidence type="ECO:0000313" key="3">
    <source>
        <dbReference type="Proteomes" id="UP000214646"/>
    </source>
</evidence>
<gene>
    <name evidence="2" type="ORF">FRUB_08411</name>
</gene>
<sequence>MKRHGRTPRVGFEITIILGTRDREPVRSDQIDPKTSAQTPSAFGIRPGSLRPQTYPRHRWDGTRGTPPVATGRGGDRRDHEPGGGGNFCAFCALQCVF</sequence>
<feature type="compositionally biased region" description="Basic and acidic residues" evidence="1">
    <location>
        <begin position="21"/>
        <end position="32"/>
    </location>
</feature>
<comment type="caution">
    <text evidence="2">The sequence shown here is derived from an EMBL/GenBank/DDBJ whole genome shotgun (WGS) entry which is preliminary data.</text>
</comment>
<keyword evidence="3" id="KW-1185">Reference proteome</keyword>
<reference evidence="3" key="1">
    <citation type="submission" date="2017-06" db="EMBL/GenBank/DDBJ databases">
        <title>Genome analysis of Fimbriiglobus ruber SP5, the first member of the order Planctomycetales with confirmed chitinolytic capability.</title>
        <authorList>
            <person name="Ravin N.V."/>
            <person name="Rakitin A.L."/>
            <person name="Ivanova A.A."/>
            <person name="Beletsky A.V."/>
            <person name="Kulichevskaya I.S."/>
            <person name="Mardanov A.V."/>
            <person name="Dedysh S.N."/>
        </authorList>
    </citation>
    <scope>NUCLEOTIDE SEQUENCE [LARGE SCALE GENOMIC DNA]</scope>
    <source>
        <strain evidence="3">SP5</strain>
    </source>
</reference>
<evidence type="ECO:0000313" key="2">
    <source>
        <dbReference type="EMBL" id="OWK35848.1"/>
    </source>
</evidence>
<organism evidence="2 3">
    <name type="scientific">Fimbriiglobus ruber</name>
    <dbReference type="NCBI Taxonomy" id="1908690"/>
    <lineage>
        <taxon>Bacteria</taxon>
        <taxon>Pseudomonadati</taxon>
        <taxon>Planctomycetota</taxon>
        <taxon>Planctomycetia</taxon>
        <taxon>Gemmatales</taxon>
        <taxon>Gemmataceae</taxon>
        <taxon>Fimbriiglobus</taxon>
    </lineage>
</organism>
<proteinExistence type="predicted"/>
<accession>A0A225DBE6</accession>
<protein>
    <submittedName>
        <fullName evidence="2">Uncharacterized protein</fullName>
    </submittedName>
</protein>
<dbReference type="AlphaFoldDB" id="A0A225DBE6"/>
<dbReference type="EMBL" id="NIDE01000017">
    <property type="protein sequence ID" value="OWK35848.1"/>
    <property type="molecule type" value="Genomic_DNA"/>
</dbReference>
<dbReference type="Proteomes" id="UP000214646">
    <property type="component" value="Unassembled WGS sequence"/>
</dbReference>